<organism evidence="12 13">
    <name type="scientific">Blastomonas marina</name>
    <dbReference type="NCBI Taxonomy" id="1867408"/>
    <lineage>
        <taxon>Bacteria</taxon>
        <taxon>Pseudomonadati</taxon>
        <taxon>Pseudomonadota</taxon>
        <taxon>Alphaproteobacteria</taxon>
        <taxon>Sphingomonadales</taxon>
        <taxon>Sphingomonadaceae</taxon>
        <taxon>Blastomonas</taxon>
    </lineage>
</organism>
<dbReference type="SMART" id="SM00073">
    <property type="entry name" value="HPT"/>
    <property type="match status" value="1"/>
</dbReference>
<evidence type="ECO:0000256" key="8">
    <source>
        <dbReference type="SAM" id="MobiDB-lite"/>
    </source>
</evidence>
<dbReference type="EMBL" id="BMID01000001">
    <property type="protein sequence ID" value="GFZ97697.1"/>
    <property type="molecule type" value="Genomic_DNA"/>
</dbReference>
<dbReference type="PANTHER" id="PTHR43395">
    <property type="entry name" value="SENSOR HISTIDINE KINASE CHEA"/>
    <property type="match status" value="1"/>
</dbReference>
<accession>A0ABQ1F2T6</accession>
<feature type="compositionally biased region" description="Low complexity" evidence="8">
    <location>
        <begin position="122"/>
        <end position="139"/>
    </location>
</feature>
<feature type="domain" description="Histidine kinase" evidence="9">
    <location>
        <begin position="194"/>
        <end position="398"/>
    </location>
</feature>
<dbReference type="PANTHER" id="PTHR43395:SF1">
    <property type="entry name" value="CHEMOTAXIS PROTEIN CHEA"/>
    <property type="match status" value="1"/>
</dbReference>
<name>A0ABQ1F2T6_9SPHN</name>
<dbReference type="Gene3D" id="3.30.565.10">
    <property type="entry name" value="Histidine kinase-like ATPase, C-terminal domain"/>
    <property type="match status" value="1"/>
</dbReference>
<comment type="catalytic activity">
    <reaction evidence="1">
        <text>ATP + protein L-histidine = ADP + protein N-phospho-L-histidine.</text>
        <dbReference type="EC" id="2.7.13.3"/>
    </reaction>
</comment>
<keyword evidence="3 7" id="KW-0597">Phosphoprotein</keyword>
<reference evidence="13" key="1">
    <citation type="journal article" date="2019" name="Int. J. Syst. Evol. Microbiol.">
        <title>The Global Catalogue of Microorganisms (GCM) 10K type strain sequencing project: providing services to taxonomists for standard genome sequencing and annotation.</title>
        <authorList>
            <consortium name="The Broad Institute Genomics Platform"/>
            <consortium name="The Broad Institute Genome Sequencing Center for Infectious Disease"/>
            <person name="Wu L."/>
            <person name="Ma J."/>
        </authorList>
    </citation>
    <scope>NUCLEOTIDE SEQUENCE [LARGE SCALE GENOMIC DNA]</scope>
    <source>
        <strain evidence="13">CGMCC 1.15297</strain>
    </source>
</reference>
<dbReference type="Gene3D" id="2.30.30.40">
    <property type="entry name" value="SH3 Domains"/>
    <property type="match status" value="1"/>
</dbReference>
<dbReference type="SMART" id="SM00387">
    <property type="entry name" value="HATPase_c"/>
    <property type="match status" value="1"/>
</dbReference>
<dbReference type="Pfam" id="PF02518">
    <property type="entry name" value="HATPase_c"/>
    <property type="match status" value="1"/>
</dbReference>
<evidence type="ECO:0000256" key="4">
    <source>
        <dbReference type="ARBA" id="ARBA00022679"/>
    </source>
</evidence>
<keyword evidence="4" id="KW-0808">Transferase</keyword>
<dbReference type="Pfam" id="PF01584">
    <property type="entry name" value="CheW"/>
    <property type="match status" value="1"/>
</dbReference>
<feature type="region of interest" description="Disordered" evidence="8">
    <location>
        <begin position="122"/>
        <end position="146"/>
    </location>
</feature>
<keyword evidence="13" id="KW-1185">Reference proteome</keyword>
<dbReference type="SUPFAM" id="SSF47226">
    <property type="entry name" value="Histidine-containing phosphotransfer domain, HPT domain"/>
    <property type="match status" value="1"/>
</dbReference>
<sequence>MMEELLADFVAETREMLEAVGGELVAWEAEPETGERLDAIFRFVHTVKGNCGFFDFPRLEKLSHAAEDALADCRNGDRQPDQQLVSAVLAVIDRISDMIDAIEAGEDFHAADDEALIDALSPDAAPSASPAPASSSDAATKGAKAASGPRSIRLPVNLLDRVMSGVSDMVLARNDLARRLRENGDQPTIDGPFERLSAILADVRDAITRMRMQRIETLFTSFPRLARDLSNELGKQVMIDVEGGEVELDREMIEMIRDPMTHIIRNAIDHGIETPSERLSKGKREIGLLKISARQAGNRITIAIEDDGKGIDGERVLAKAIEKGLIDSEDGARMAPAERRRLIFTPGLSTAEEVSEISGRGVGMDVVRANVERVGGSIELDSTIGSGTRILLRLPLTLSIIPALTVECGGQRFALPRASVEELVSGKRDHVEFAQVGDSLLATLRGRRVACLSLADILGVEARKSVEDATLVLLRLPGGDLFAISVDQILDHEELVVKPIAPAVMGTGLYAGTTLLDDGSPVLLLDVAGLARDADISVDTRTPNEADEDKAATDADAPREPVLLFIGLDGRRRAIRMNVVSRIESLDPSAIDISGGGAQVVIGEHILPLAGLGEGIPADTADSAKLGLFRIEDGQSEMAYAFSEIIDTAAIEQDIIPSESVGEIEGLTLIGGEATELVDSHWLFASHARVARVGEAPVCRLPLDDPWSRQLLRPLVEAAGYRVIGQDDDEDAAIALAAVESGGETPRAGRVIWLRSSPEAAVDGPESIYRYDRAGLIAALGDARSGGGR</sequence>
<dbReference type="PRINTS" id="PR00344">
    <property type="entry name" value="BCTRLSENSOR"/>
</dbReference>
<feature type="modified residue" description="Phosphohistidine" evidence="7">
    <location>
        <position position="45"/>
    </location>
</feature>
<dbReference type="PROSITE" id="PS50851">
    <property type="entry name" value="CHEW"/>
    <property type="match status" value="1"/>
</dbReference>
<dbReference type="InterPro" id="IPR036061">
    <property type="entry name" value="CheW-like_dom_sf"/>
</dbReference>
<dbReference type="InterPro" id="IPR004358">
    <property type="entry name" value="Sig_transdc_His_kin-like_C"/>
</dbReference>
<feature type="domain" description="CheW-like" evidence="10">
    <location>
        <begin position="400"/>
        <end position="536"/>
    </location>
</feature>
<dbReference type="PROSITE" id="PS50109">
    <property type="entry name" value="HIS_KIN"/>
    <property type="match status" value="1"/>
</dbReference>
<evidence type="ECO:0000256" key="7">
    <source>
        <dbReference type="PROSITE-ProRule" id="PRU00110"/>
    </source>
</evidence>
<dbReference type="SUPFAM" id="SSF50341">
    <property type="entry name" value="CheW-like"/>
    <property type="match status" value="1"/>
</dbReference>
<comment type="caution">
    <text evidence="12">The sequence shown here is derived from an EMBL/GenBank/DDBJ whole genome shotgun (WGS) entry which is preliminary data.</text>
</comment>
<evidence type="ECO:0000256" key="1">
    <source>
        <dbReference type="ARBA" id="ARBA00000085"/>
    </source>
</evidence>
<dbReference type="SUPFAM" id="SSF55874">
    <property type="entry name" value="ATPase domain of HSP90 chaperone/DNA topoisomerase II/histidine kinase"/>
    <property type="match status" value="1"/>
</dbReference>
<dbReference type="InterPro" id="IPR005467">
    <property type="entry name" value="His_kinase_dom"/>
</dbReference>
<evidence type="ECO:0000256" key="5">
    <source>
        <dbReference type="ARBA" id="ARBA00022777"/>
    </source>
</evidence>
<dbReference type="Gene3D" id="1.20.120.160">
    <property type="entry name" value="HPT domain"/>
    <property type="match status" value="1"/>
</dbReference>
<dbReference type="InterPro" id="IPR051315">
    <property type="entry name" value="Bact_Chemotaxis_CheA"/>
</dbReference>
<dbReference type="CDD" id="cd00088">
    <property type="entry name" value="HPT"/>
    <property type="match status" value="1"/>
</dbReference>
<proteinExistence type="predicted"/>
<evidence type="ECO:0000256" key="3">
    <source>
        <dbReference type="ARBA" id="ARBA00022553"/>
    </source>
</evidence>
<evidence type="ECO:0000259" key="10">
    <source>
        <dbReference type="PROSITE" id="PS50851"/>
    </source>
</evidence>
<evidence type="ECO:0000259" key="9">
    <source>
        <dbReference type="PROSITE" id="PS50109"/>
    </source>
</evidence>
<dbReference type="Pfam" id="PF01627">
    <property type="entry name" value="Hpt"/>
    <property type="match status" value="1"/>
</dbReference>
<gene>
    <name evidence="12" type="primary">cheAII</name>
    <name evidence="12" type="ORF">GCM10010923_02180</name>
</gene>
<dbReference type="SMART" id="SM01231">
    <property type="entry name" value="H-kinase_dim"/>
    <property type="match status" value="1"/>
</dbReference>
<dbReference type="InterPro" id="IPR004105">
    <property type="entry name" value="CheA-like_dim"/>
</dbReference>
<dbReference type="InterPro" id="IPR003594">
    <property type="entry name" value="HATPase_dom"/>
</dbReference>
<evidence type="ECO:0000256" key="2">
    <source>
        <dbReference type="ARBA" id="ARBA00012438"/>
    </source>
</evidence>
<dbReference type="EC" id="2.7.13.3" evidence="2"/>
<dbReference type="SMART" id="SM00260">
    <property type="entry name" value="CheW"/>
    <property type="match status" value="1"/>
</dbReference>
<keyword evidence="5" id="KW-0418">Kinase</keyword>
<dbReference type="InterPro" id="IPR036641">
    <property type="entry name" value="HPT_dom_sf"/>
</dbReference>
<protein>
    <recommendedName>
        <fullName evidence="2">histidine kinase</fullName>
        <ecNumber evidence="2">2.7.13.3</ecNumber>
    </recommendedName>
</protein>
<dbReference type="InterPro" id="IPR002545">
    <property type="entry name" value="CheW-lke_dom"/>
</dbReference>
<evidence type="ECO:0000256" key="6">
    <source>
        <dbReference type="ARBA" id="ARBA00023012"/>
    </source>
</evidence>
<dbReference type="InterPro" id="IPR008207">
    <property type="entry name" value="Sig_transdc_His_kin_Hpt_dom"/>
</dbReference>
<dbReference type="InterPro" id="IPR036890">
    <property type="entry name" value="HATPase_C_sf"/>
</dbReference>
<dbReference type="Proteomes" id="UP000603317">
    <property type="component" value="Unassembled WGS sequence"/>
</dbReference>
<evidence type="ECO:0000313" key="12">
    <source>
        <dbReference type="EMBL" id="GFZ97697.1"/>
    </source>
</evidence>
<evidence type="ECO:0000313" key="13">
    <source>
        <dbReference type="Proteomes" id="UP000603317"/>
    </source>
</evidence>
<dbReference type="PROSITE" id="PS50894">
    <property type="entry name" value="HPT"/>
    <property type="match status" value="1"/>
</dbReference>
<evidence type="ECO:0000259" key="11">
    <source>
        <dbReference type="PROSITE" id="PS50894"/>
    </source>
</evidence>
<feature type="domain" description="HPt" evidence="11">
    <location>
        <begin position="1"/>
        <end position="102"/>
    </location>
</feature>
<keyword evidence="6" id="KW-0902">Two-component regulatory system</keyword>